<reference evidence="3 4" key="1">
    <citation type="journal article" date="2013" name="Genome Res.">
        <title>A second-generation assembly of the Drosophila simulans genome provides new insights into patterns of lineage-specific divergence.</title>
        <authorList>
            <person name="Hu T.T."/>
            <person name="Eisen M.B."/>
            <person name="Thornton K.R."/>
            <person name="Andolfatto P."/>
        </authorList>
    </citation>
    <scope>NUCLEOTIDE SEQUENCE [LARGE SCALE GENOMIC DNA]</scope>
    <source>
        <strain evidence="4">w501</strain>
    </source>
</reference>
<sequence length="95" mass="10048">MPLATCHWPQTAIRISPQDGAIEVWVPDGGATNAATHDKHATKTEADINQTSGGGGQKGTRPRPRPSSMAMSLCHIIAGDVVLCCWLGWLGLGWS</sequence>
<gene>
    <name evidence="3" type="primary">Dsim\GD27656</name>
    <name evidence="3" type="ORF">Dsimw501_GD27656</name>
</gene>
<evidence type="ECO:0000256" key="2">
    <source>
        <dbReference type="SAM" id="Phobius"/>
    </source>
</evidence>
<dbReference type="EMBL" id="CM002912">
    <property type="protein sequence ID" value="KMY99014.1"/>
    <property type="molecule type" value="Genomic_DNA"/>
</dbReference>
<evidence type="ECO:0000313" key="4">
    <source>
        <dbReference type="Proteomes" id="UP000035880"/>
    </source>
</evidence>
<proteinExistence type="predicted"/>
<accession>A0A0J9RUR4</accession>
<protein>
    <submittedName>
        <fullName evidence="3">Uncharacterized protein</fullName>
    </submittedName>
</protein>
<keyword evidence="2" id="KW-0472">Membrane</keyword>
<organism evidence="3 4">
    <name type="scientific">Drosophila simulans</name>
    <name type="common">Fruit fly</name>
    <dbReference type="NCBI Taxonomy" id="7240"/>
    <lineage>
        <taxon>Eukaryota</taxon>
        <taxon>Metazoa</taxon>
        <taxon>Ecdysozoa</taxon>
        <taxon>Arthropoda</taxon>
        <taxon>Hexapoda</taxon>
        <taxon>Insecta</taxon>
        <taxon>Pterygota</taxon>
        <taxon>Neoptera</taxon>
        <taxon>Endopterygota</taxon>
        <taxon>Diptera</taxon>
        <taxon>Brachycera</taxon>
        <taxon>Muscomorpha</taxon>
        <taxon>Ephydroidea</taxon>
        <taxon>Drosophilidae</taxon>
        <taxon>Drosophila</taxon>
        <taxon>Sophophora</taxon>
    </lineage>
</organism>
<dbReference type="Proteomes" id="UP000035880">
    <property type="component" value="Chromosome 3L"/>
</dbReference>
<keyword evidence="2" id="KW-1133">Transmembrane helix</keyword>
<feature type="transmembrane region" description="Helical" evidence="2">
    <location>
        <begin position="70"/>
        <end position="92"/>
    </location>
</feature>
<dbReference type="KEGG" id="dsi:Dsimw501_GD27656"/>
<evidence type="ECO:0000256" key="1">
    <source>
        <dbReference type="SAM" id="MobiDB-lite"/>
    </source>
</evidence>
<keyword evidence="2" id="KW-0812">Transmembrane</keyword>
<dbReference type="AlphaFoldDB" id="A0A0J9RUR4"/>
<name>A0A0J9RUR4_DROSI</name>
<feature type="region of interest" description="Disordered" evidence="1">
    <location>
        <begin position="28"/>
        <end position="68"/>
    </location>
</feature>
<evidence type="ECO:0000313" key="3">
    <source>
        <dbReference type="EMBL" id="KMY99014.1"/>
    </source>
</evidence>
<feature type="compositionally biased region" description="Basic and acidic residues" evidence="1">
    <location>
        <begin position="36"/>
        <end position="46"/>
    </location>
</feature>